<dbReference type="Gene3D" id="2.130.10.10">
    <property type="entry name" value="YVTN repeat-like/Quinoprotein amine dehydrogenase"/>
    <property type="match status" value="1"/>
</dbReference>
<evidence type="ECO:0000313" key="2">
    <source>
        <dbReference type="EMBL" id="AEF41298.1"/>
    </source>
</evidence>
<dbReference type="InterPro" id="IPR002372">
    <property type="entry name" value="PQQ_rpt_dom"/>
</dbReference>
<dbReference type="STRING" id="443218.AS9A_2851"/>
<dbReference type="HOGENOM" id="CLU_366263_0_0_11"/>
<accession>F6EJ66</accession>
<dbReference type="SMART" id="SM00564">
    <property type="entry name" value="PQQ"/>
    <property type="match status" value="3"/>
</dbReference>
<keyword evidence="3" id="KW-1185">Reference proteome</keyword>
<organism evidence="2 3">
    <name type="scientific">Hoyosella subflava (strain DSM 45089 / JCM 17490 / NBRC 109087 / DQS3-9A1)</name>
    <name type="common">Amycolicicoccus subflavus</name>
    <dbReference type="NCBI Taxonomy" id="443218"/>
    <lineage>
        <taxon>Bacteria</taxon>
        <taxon>Bacillati</taxon>
        <taxon>Actinomycetota</taxon>
        <taxon>Actinomycetes</taxon>
        <taxon>Mycobacteriales</taxon>
        <taxon>Hoyosellaceae</taxon>
        <taxon>Hoyosella</taxon>
    </lineage>
</organism>
<dbReference type="SUPFAM" id="SSF50998">
    <property type="entry name" value="Quinoprotein alcohol dehydrogenase-like"/>
    <property type="match status" value="2"/>
</dbReference>
<reference evidence="2 3" key="1">
    <citation type="journal article" date="2011" name="J. Bacteriol.">
        <title>Complete genome sequence of Amycolicicoccus subflavus DQS3-9A1T, an actinomycete isolated from crude oil-polluted soil.</title>
        <authorList>
            <person name="Cai M."/>
            <person name="Chen W.M."/>
            <person name="Nie Y."/>
            <person name="Chi C.Q."/>
            <person name="Wang Y.N."/>
            <person name="Tang Y.Q."/>
            <person name="Li G.Y."/>
            <person name="Wu X.L."/>
        </authorList>
    </citation>
    <scope>NUCLEOTIDE SEQUENCE [LARGE SCALE GENOMIC DNA]</scope>
    <source>
        <strain evidence="3">DSM 45089 / DQS3-9A1</strain>
    </source>
</reference>
<dbReference type="InterPro" id="IPR011047">
    <property type="entry name" value="Quinoprotein_ADH-like_sf"/>
</dbReference>
<dbReference type="EMBL" id="CP002786">
    <property type="protein sequence ID" value="AEF41298.1"/>
    <property type="molecule type" value="Genomic_DNA"/>
</dbReference>
<dbReference type="eggNOG" id="COG1520">
    <property type="taxonomic scope" value="Bacteria"/>
</dbReference>
<name>F6EJ66_HOYSD</name>
<sequence length="761" mass="81369">MPWLLLALSVVAVVLSAGAIVVVRDGLGSGTDEYAAAQLRGTYPTEPTRAWTVRSDDLEPGVSLGGLGMMTGPEVRDLDGTLLVSLQDPEFRSNALVAIDAATGAVRWRVDDVSFLVQECATTSIDGLVPCVAPARAPGEGPDVSEVRFYRLSDGQVVRTQRVPDARYVDVYNAAVFVAGSTTETMWIAKGEVADVTEDWRQEFRMGKCRPGGGSGFTVAGGIARLWGGHHGASVAVETGEALTPQVLDDPYLYPHQGVVGTECQWDQGIFDPRMHTVASTGGHTNVVFGPGQRPASVLVPDRAGGGPLVLGNNAYDFATGELVWSVDSGVTLHTVVGDLVLGSRDSVGIADHMFGYSLHTGELLWRTGVSRLFVPVASDGERVIGYEPTSASSGIYSAYNLRTGVQEWQTRSVEGWAVLKPAGMGFVIVNEHELVFYPPTGGPARPPQNAGVGLEERASSSQPDQLVVTRCDQAPEMTPLDFRTNGNELIVTMQVVSACGSGDIVSTDALRVSVFDEGAAVASGMFDFSGAPLYLPPRNGSSGRAGAASDAHVVREFAFPIRSFWRLPIMVGDSTGVDSSRATFRQSVECLDEGTSHGPVSGEVTTETTGDALKLSAARAAEPPGIDSEQAAIDALRALANADRPFVAESLEGKWVPQVSSKRYGLDATDIDGTMVHWSAQEILRQHLELRILYPEVRLLYTDEWPVFDLKGWWVTVAGLTFEDSGPAIGWCHDRGIEMEHCYAKLISAHRGSAGTTRYR</sequence>
<dbReference type="AlphaFoldDB" id="F6EJ66"/>
<dbReference type="KEGG" id="asd:AS9A_2851"/>
<evidence type="ECO:0000259" key="1">
    <source>
        <dbReference type="Pfam" id="PF13360"/>
    </source>
</evidence>
<protein>
    <submittedName>
        <fullName evidence="2">Pyrrolo-quinoline quinone</fullName>
    </submittedName>
</protein>
<gene>
    <name evidence="2" type="ordered locus">AS9A_2851</name>
</gene>
<dbReference type="InterPro" id="IPR015943">
    <property type="entry name" value="WD40/YVTN_repeat-like_dom_sf"/>
</dbReference>
<proteinExistence type="predicted"/>
<evidence type="ECO:0000313" key="3">
    <source>
        <dbReference type="Proteomes" id="UP000009235"/>
    </source>
</evidence>
<dbReference type="Proteomes" id="UP000009235">
    <property type="component" value="Chromosome"/>
</dbReference>
<feature type="domain" description="Pyrrolo-quinoline quinone repeat" evidence="1">
    <location>
        <begin position="315"/>
        <end position="414"/>
    </location>
</feature>
<dbReference type="InterPro" id="IPR018391">
    <property type="entry name" value="PQQ_b-propeller_rpt"/>
</dbReference>
<dbReference type="Pfam" id="PF13360">
    <property type="entry name" value="PQQ_2"/>
    <property type="match status" value="1"/>
</dbReference>